<dbReference type="InterPro" id="IPR022159">
    <property type="entry name" value="STIP/TFIP11_N"/>
</dbReference>
<comment type="similarity">
    <text evidence="2">Belongs to the TFP11/STIP family.</text>
</comment>
<evidence type="ECO:0000256" key="2">
    <source>
        <dbReference type="ARBA" id="ARBA00010900"/>
    </source>
</evidence>
<dbReference type="Pfam" id="PF01585">
    <property type="entry name" value="G-patch"/>
    <property type="match status" value="1"/>
</dbReference>
<dbReference type="OrthoDB" id="4822at2759"/>
<dbReference type="PROSITE" id="PS50174">
    <property type="entry name" value="G_PATCH"/>
    <property type="match status" value="1"/>
</dbReference>
<feature type="domain" description="G-patch" evidence="8">
    <location>
        <begin position="142"/>
        <end position="188"/>
    </location>
</feature>
<name>A0A9W8D074_9FUNG</name>
<dbReference type="InterPro" id="IPR045211">
    <property type="entry name" value="TFP11/STIP/Ntr1"/>
</dbReference>
<comment type="subcellular location">
    <subcellularLocation>
        <location evidence="1">Nucleus</location>
    </subcellularLocation>
</comment>
<dbReference type="Proteomes" id="UP001143981">
    <property type="component" value="Unassembled WGS sequence"/>
</dbReference>
<feature type="compositionally biased region" description="Low complexity" evidence="7">
    <location>
        <begin position="211"/>
        <end position="231"/>
    </location>
</feature>
<dbReference type="PANTHER" id="PTHR23329:SF1">
    <property type="entry name" value="TUFTELIN-INTERACTING PROTEIN 11"/>
    <property type="match status" value="1"/>
</dbReference>
<evidence type="ECO:0000313" key="9">
    <source>
        <dbReference type="EMBL" id="KAJ1734975.1"/>
    </source>
</evidence>
<dbReference type="GO" id="GO:0071008">
    <property type="term" value="C:U2-type post-mRNA release spliceosomal complex"/>
    <property type="evidence" value="ECO:0007669"/>
    <property type="project" value="TreeGrafter"/>
</dbReference>
<gene>
    <name evidence="9" type="ORF">LPJ61_000794</name>
</gene>
<dbReference type="InterPro" id="IPR000467">
    <property type="entry name" value="G_patch_dom"/>
</dbReference>
<keyword evidence="6" id="KW-0539">Nucleus</keyword>
<evidence type="ECO:0000256" key="5">
    <source>
        <dbReference type="ARBA" id="ARBA00023187"/>
    </source>
</evidence>
<reference evidence="9" key="1">
    <citation type="submission" date="2022-07" db="EMBL/GenBank/DDBJ databases">
        <title>Phylogenomic reconstructions and comparative analyses of Kickxellomycotina fungi.</title>
        <authorList>
            <person name="Reynolds N.K."/>
            <person name="Stajich J.E."/>
            <person name="Barry K."/>
            <person name="Grigoriev I.V."/>
            <person name="Crous P."/>
            <person name="Smith M.E."/>
        </authorList>
    </citation>
    <scope>NUCLEOTIDE SEQUENCE</scope>
    <source>
        <strain evidence="9">BCRC 34381</strain>
    </source>
</reference>
<evidence type="ECO:0000313" key="10">
    <source>
        <dbReference type="Proteomes" id="UP001143981"/>
    </source>
</evidence>
<evidence type="ECO:0000256" key="4">
    <source>
        <dbReference type="ARBA" id="ARBA00022728"/>
    </source>
</evidence>
<keyword evidence="4" id="KW-0747">Spliceosome</keyword>
<feature type="compositionally biased region" description="Low complexity" evidence="7">
    <location>
        <begin position="51"/>
        <end position="124"/>
    </location>
</feature>
<dbReference type="PANTHER" id="PTHR23329">
    <property type="entry name" value="TUFTELIN-INTERACTING PROTEIN 11-RELATED"/>
    <property type="match status" value="1"/>
</dbReference>
<keyword evidence="5" id="KW-0508">mRNA splicing</keyword>
<comment type="caution">
    <text evidence="9">The sequence shown here is derived from an EMBL/GenBank/DDBJ whole genome shotgun (WGS) entry which is preliminary data.</text>
</comment>
<evidence type="ECO:0000259" key="8">
    <source>
        <dbReference type="PROSITE" id="PS50174"/>
    </source>
</evidence>
<accession>A0A9W8D074</accession>
<dbReference type="EMBL" id="JANBOI010000047">
    <property type="protein sequence ID" value="KAJ1734975.1"/>
    <property type="molecule type" value="Genomic_DNA"/>
</dbReference>
<dbReference type="Pfam" id="PF07842">
    <property type="entry name" value="GCFC"/>
    <property type="match status" value="1"/>
</dbReference>
<evidence type="ECO:0000256" key="1">
    <source>
        <dbReference type="ARBA" id="ARBA00004123"/>
    </source>
</evidence>
<dbReference type="SMART" id="SM00443">
    <property type="entry name" value="G_patch"/>
    <property type="match status" value="1"/>
</dbReference>
<dbReference type="GO" id="GO:0003676">
    <property type="term" value="F:nucleic acid binding"/>
    <property type="evidence" value="ECO:0007669"/>
    <property type="project" value="InterPro"/>
</dbReference>
<proteinExistence type="inferred from homology"/>
<organism evidence="9 10">
    <name type="scientific">Coemansia biformis</name>
    <dbReference type="NCBI Taxonomy" id="1286918"/>
    <lineage>
        <taxon>Eukaryota</taxon>
        <taxon>Fungi</taxon>
        <taxon>Fungi incertae sedis</taxon>
        <taxon>Zoopagomycota</taxon>
        <taxon>Kickxellomycotina</taxon>
        <taxon>Kickxellomycetes</taxon>
        <taxon>Kickxellales</taxon>
        <taxon>Kickxellaceae</taxon>
        <taxon>Coemansia</taxon>
    </lineage>
</organism>
<sequence length="716" mass="77637">MRASRRRERQSKDAQMLGMWADDGPDKQDMAGVGSAGPRHTKGSRSMEPTAFVAAQGAAGDMAASSSAGVDNGSDSDSSSSGSDSSSSGSDSSSSGSGSSSMSDSPTASSSAARRAARSDAAARSADRSPPRLPNKDFGKFASSAVWGMMAKMGYKPGQGLGKHGEGQVEPVEVRLRPSGEGISFSRNERSAAPLQAGTRDASRAARQSRRQTPATPARQPTPESGQAAAAARRKTAYMTLDELEHRTEAQAKEIFVDMTRNTEAGSLAELLAARLPQTEREVLASNARLGLDLAFARLEELARERAVEESRRTAYDRDVELLALTTSRRALKIEGLRAVEAAVAAAGAAQHQARADDAGSEPTDAAPLYESFRRLRETASAMEEQCGFDVWGELRLERVIASSVHQHFLRMFRTWDPTAEPNLVAELVGPLRPYVQISGRGLPAAMMTPLESLLNTTLVPRLSRFVRTEWDPSSDDGLGRILADLPPAVAAAASSGIDAVLQRAVGKASPRVAMARLAQAPAADPEAQRAALAPLRFDHMVIPWLPFVADPSELLAGVRRKLCSALDCWVPSKGSNDTTMALVSPWMEVLGGKERHKLAAAAAARLDAMLRAELEFNAHRQVVWPFKLLVKWHGILPRDVWASLARRGVLERFLDYLRRWLEDRDADYAEVADWYWQWKLLFPADAATYPGIQDAFREALVYMAYALEQRAHHSQ</sequence>
<feature type="region of interest" description="Disordered" evidence="7">
    <location>
        <begin position="180"/>
        <end position="234"/>
    </location>
</feature>
<feature type="region of interest" description="Disordered" evidence="7">
    <location>
        <begin position="1"/>
        <end position="139"/>
    </location>
</feature>
<keyword evidence="3" id="KW-0507">mRNA processing</keyword>
<evidence type="ECO:0000256" key="7">
    <source>
        <dbReference type="SAM" id="MobiDB-lite"/>
    </source>
</evidence>
<evidence type="ECO:0000256" key="3">
    <source>
        <dbReference type="ARBA" id="ARBA00022664"/>
    </source>
</evidence>
<dbReference type="GO" id="GO:0000390">
    <property type="term" value="P:spliceosomal complex disassembly"/>
    <property type="evidence" value="ECO:0007669"/>
    <property type="project" value="InterPro"/>
</dbReference>
<feature type="compositionally biased region" description="Basic and acidic residues" evidence="7">
    <location>
        <begin position="125"/>
        <end position="139"/>
    </location>
</feature>
<protein>
    <recommendedName>
        <fullName evidence="8">G-patch domain-containing protein</fullName>
    </recommendedName>
</protein>
<evidence type="ECO:0000256" key="6">
    <source>
        <dbReference type="ARBA" id="ARBA00023242"/>
    </source>
</evidence>
<keyword evidence="10" id="KW-1185">Reference proteome</keyword>
<dbReference type="AlphaFoldDB" id="A0A9W8D074"/>
<dbReference type="Pfam" id="PF12457">
    <property type="entry name" value="TIP_N"/>
    <property type="match status" value="1"/>
</dbReference>
<dbReference type="InterPro" id="IPR022783">
    <property type="entry name" value="GCFC_dom"/>
</dbReference>